<keyword evidence="4" id="KW-0732">Signal</keyword>
<evidence type="ECO:0000256" key="3">
    <source>
        <dbReference type="ARBA" id="ARBA00022448"/>
    </source>
</evidence>
<evidence type="ECO:0000256" key="1">
    <source>
        <dbReference type="ARBA" id="ARBA00004196"/>
    </source>
</evidence>
<comment type="similarity">
    <text evidence="2">Belongs to the bacterial solute-binding protein 5 family.</text>
</comment>
<proteinExistence type="inferred from homology"/>
<dbReference type="EMBL" id="FPKX01000074">
    <property type="protein sequence ID" value="SFZ99089.1"/>
    <property type="molecule type" value="Genomic_DNA"/>
</dbReference>
<keyword evidence="5" id="KW-0472">Membrane</keyword>
<sequence>MYKLVLKISMLFVMYANLYAGVWNSPYSSDSVADDTLFSAFSIVPKHLDPVVSYNANEWRFIGQVYEPFLQYNYLKRPYELEPLTLSEMPTIKYIDSNNNYVSEDSGDVKFSQYHFKLRRDVKYQNHPSFVKDENGKMLYGNMSNEELEKISSLNDFKKTATRNLYASDYAYAIKRMAVKQNHSPILDNMSEYIVGLKEYSTKISNIAKEKKKNREVLDLRKYEIEGVEVLNNYELLITIKGKYPQFLYWISMYFFAPIPWEADLFYQQQGLIEKNLTLDWQPVGTGAYFIAENNPSKEIILKANPNFHHEVYPDLSEEGRKITNISKDLIVDAGKELPLVKRVVYKLEKESIPLWNKFLQGYYDASGVSAEAFDQAVHVSANGNMGLSKEMAEKGIELKSYVQPTIYYMAFNMEDPIVGGYSEESKKLRQAISIAVNEEEFISIFMNERGVAAQGPIPPEIFGYEDGEKGTNRVVYDWKGGKRVRKDISEAKKLLAEAGYPNGISSKTGKQLKLHYDAITTGSDSRTMMDWRRKQFAKLGIQLVIRSSDYNRFQEKVRKAKVQIYSWGWNADYPDPENFLFLLYGGNAIVNTDGAGINSSNYQNSEFDKLFNEIKTMKNTNERKKKIEKMLEIVREDAPWVWGFHSKSIALTHKWFKNVLPNAMANNTLKYKRIDNELRVKRQKEWNRPEILPLFIFILLILITSFFLYRTYKNRQKAVIVKIDKKEEK</sequence>
<feature type="transmembrane region" description="Helical" evidence="5">
    <location>
        <begin position="692"/>
        <end position="710"/>
    </location>
</feature>
<evidence type="ECO:0000256" key="5">
    <source>
        <dbReference type="SAM" id="Phobius"/>
    </source>
</evidence>
<reference evidence="7" key="1">
    <citation type="submission" date="2016-10" db="EMBL/GenBank/DDBJ databases">
        <authorList>
            <person name="de Groot N.N."/>
        </authorList>
    </citation>
    <scope>NUCLEOTIDE SEQUENCE</scope>
</reference>
<comment type="subcellular location">
    <subcellularLocation>
        <location evidence="1">Cell envelope</location>
    </subcellularLocation>
</comment>
<dbReference type="GO" id="GO:0030313">
    <property type="term" value="C:cell envelope"/>
    <property type="evidence" value="ECO:0007669"/>
    <property type="project" value="UniProtKB-SubCell"/>
</dbReference>
<keyword evidence="3" id="KW-0813">Transport</keyword>
<evidence type="ECO:0000259" key="6">
    <source>
        <dbReference type="Pfam" id="PF00496"/>
    </source>
</evidence>
<organism evidence="7">
    <name type="scientific">hydrothermal vent metagenome</name>
    <dbReference type="NCBI Taxonomy" id="652676"/>
    <lineage>
        <taxon>unclassified sequences</taxon>
        <taxon>metagenomes</taxon>
        <taxon>ecological metagenomes</taxon>
    </lineage>
</organism>
<evidence type="ECO:0000256" key="2">
    <source>
        <dbReference type="ARBA" id="ARBA00005695"/>
    </source>
</evidence>
<protein>
    <submittedName>
        <fullName evidence="7">Dipeptide-binding ABC transporter, periplasmic substrate-binding component (TC 3.A.1.5.2)</fullName>
    </submittedName>
</protein>
<dbReference type="PANTHER" id="PTHR30290:SF10">
    <property type="entry name" value="PERIPLASMIC OLIGOPEPTIDE-BINDING PROTEIN-RELATED"/>
    <property type="match status" value="1"/>
</dbReference>
<keyword evidence="5" id="KW-1133">Transmembrane helix</keyword>
<dbReference type="Gene3D" id="3.40.190.10">
    <property type="entry name" value="Periplasmic binding protein-like II"/>
    <property type="match status" value="1"/>
</dbReference>
<dbReference type="Gene3D" id="3.10.105.10">
    <property type="entry name" value="Dipeptide-binding Protein, Domain 3"/>
    <property type="match status" value="1"/>
</dbReference>
<evidence type="ECO:0000256" key="4">
    <source>
        <dbReference type="ARBA" id="ARBA00022729"/>
    </source>
</evidence>
<keyword evidence="5" id="KW-0812">Transmembrane</keyword>
<gene>
    <name evidence="7" type="ORF">MNB_SV-5-1003</name>
</gene>
<dbReference type="InterPro" id="IPR000914">
    <property type="entry name" value="SBP_5_dom"/>
</dbReference>
<dbReference type="SUPFAM" id="SSF53850">
    <property type="entry name" value="Periplasmic binding protein-like II"/>
    <property type="match status" value="1"/>
</dbReference>
<name>A0A1W1EGA9_9ZZZZ</name>
<dbReference type="GO" id="GO:0015833">
    <property type="term" value="P:peptide transport"/>
    <property type="evidence" value="ECO:0007669"/>
    <property type="project" value="TreeGrafter"/>
</dbReference>
<accession>A0A1W1EGA9</accession>
<dbReference type="CDD" id="cd08505">
    <property type="entry name" value="PBP2_NikA_DppA_OppA_like_18"/>
    <property type="match status" value="1"/>
</dbReference>
<dbReference type="AlphaFoldDB" id="A0A1W1EGA9"/>
<dbReference type="Gene3D" id="3.90.76.10">
    <property type="entry name" value="Dipeptide-binding Protein, Domain 1"/>
    <property type="match status" value="1"/>
</dbReference>
<dbReference type="Pfam" id="PF00496">
    <property type="entry name" value="SBP_bac_5"/>
    <property type="match status" value="1"/>
</dbReference>
<feature type="domain" description="Solute-binding protein family 5" evidence="6">
    <location>
        <begin position="113"/>
        <end position="588"/>
    </location>
</feature>
<dbReference type="GO" id="GO:1904680">
    <property type="term" value="F:peptide transmembrane transporter activity"/>
    <property type="evidence" value="ECO:0007669"/>
    <property type="project" value="TreeGrafter"/>
</dbReference>
<evidence type="ECO:0000313" key="7">
    <source>
        <dbReference type="EMBL" id="SFZ99089.1"/>
    </source>
</evidence>
<dbReference type="PANTHER" id="PTHR30290">
    <property type="entry name" value="PERIPLASMIC BINDING COMPONENT OF ABC TRANSPORTER"/>
    <property type="match status" value="1"/>
</dbReference>
<dbReference type="InterPro" id="IPR039424">
    <property type="entry name" value="SBP_5"/>
</dbReference>